<comment type="caution">
    <text evidence="2">The sequence shown here is derived from an EMBL/GenBank/DDBJ whole genome shotgun (WGS) entry which is preliminary data.</text>
</comment>
<evidence type="ECO:0000313" key="3">
    <source>
        <dbReference type="Proteomes" id="UP000247409"/>
    </source>
</evidence>
<dbReference type="PIRSF" id="PIRSF006305">
    <property type="entry name" value="Maf"/>
    <property type="match status" value="1"/>
</dbReference>
<dbReference type="SUPFAM" id="SSF52972">
    <property type="entry name" value="ITPase-like"/>
    <property type="match status" value="1"/>
</dbReference>
<keyword evidence="1" id="KW-0378">Hydrolase</keyword>
<dbReference type="OrthoDB" id="10267058at2759"/>
<dbReference type="Pfam" id="PF02545">
    <property type="entry name" value="Maf"/>
    <property type="match status" value="1"/>
</dbReference>
<evidence type="ECO:0000256" key="1">
    <source>
        <dbReference type="ARBA" id="ARBA00022801"/>
    </source>
</evidence>
<dbReference type="PANTHER" id="PTHR43213">
    <property type="entry name" value="BIFUNCTIONAL DTTP/UTP PYROPHOSPHATASE/METHYLTRANSFERASE PROTEIN-RELATED"/>
    <property type="match status" value="1"/>
</dbReference>
<name>A0A2V3ID47_9FLOR</name>
<reference evidence="2 3" key="1">
    <citation type="journal article" date="2018" name="Mol. Biol. Evol.">
        <title>Analysis of the draft genome of the red seaweed Gracilariopsis chorda provides insights into genome size evolution in Rhodophyta.</title>
        <authorList>
            <person name="Lee J."/>
            <person name="Yang E.C."/>
            <person name="Graf L."/>
            <person name="Yang J.H."/>
            <person name="Qiu H."/>
            <person name="Zel Zion U."/>
            <person name="Chan C.X."/>
            <person name="Stephens T.G."/>
            <person name="Weber A.P.M."/>
            <person name="Boo G.H."/>
            <person name="Boo S.M."/>
            <person name="Kim K.M."/>
            <person name="Shin Y."/>
            <person name="Jung M."/>
            <person name="Lee S.J."/>
            <person name="Yim H.S."/>
            <person name="Lee J.H."/>
            <person name="Bhattacharya D."/>
            <person name="Yoon H.S."/>
        </authorList>
    </citation>
    <scope>NUCLEOTIDE SEQUENCE [LARGE SCALE GENOMIC DNA]</scope>
    <source>
        <strain evidence="2 3">SKKU-2015</strain>
        <tissue evidence="2">Whole body</tissue>
    </source>
</reference>
<dbReference type="AlphaFoldDB" id="A0A2V3ID47"/>
<dbReference type="Proteomes" id="UP000247409">
    <property type="component" value="Unassembled WGS sequence"/>
</dbReference>
<dbReference type="InterPro" id="IPR029001">
    <property type="entry name" value="ITPase-like_fam"/>
</dbReference>
<proteinExistence type="inferred from homology"/>
<keyword evidence="3" id="KW-1185">Reference proteome</keyword>
<protein>
    <submittedName>
        <fullName evidence="2">Maf-like protein</fullName>
    </submittedName>
</protein>
<evidence type="ECO:0000313" key="2">
    <source>
        <dbReference type="EMBL" id="PXF40009.1"/>
    </source>
</evidence>
<dbReference type="Gene3D" id="3.90.950.10">
    <property type="match status" value="1"/>
</dbReference>
<dbReference type="GO" id="GO:0047429">
    <property type="term" value="F:nucleoside triphosphate diphosphatase activity"/>
    <property type="evidence" value="ECO:0007669"/>
    <property type="project" value="InterPro"/>
</dbReference>
<dbReference type="STRING" id="448386.A0A2V3ID47"/>
<dbReference type="PANTHER" id="PTHR43213:SF4">
    <property type="entry name" value="7-METHYL-GTP PYROPHOSPHATASE"/>
    <property type="match status" value="1"/>
</dbReference>
<dbReference type="InterPro" id="IPR003697">
    <property type="entry name" value="Maf-like"/>
</dbReference>
<gene>
    <name evidence="2" type="ORF">BWQ96_10287</name>
</gene>
<dbReference type="EMBL" id="NBIV01000384">
    <property type="protein sequence ID" value="PXF40009.1"/>
    <property type="molecule type" value="Genomic_DNA"/>
</dbReference>
<accession>A0A2V3ID47</accession>
<dbReference type="HAMAP" id="MF_00528">
    <property type="entry name" value="Maf"/>
    <property type="match status" value="1"/>
</dbReference>
<organism evidence="2 3">
    <name type="scientific">Gracilariopsis chorda</name>
    <dbReference type="NCBI Taxonomy" id="448386"/>
    <lineage>
        <taxon>Eukaryota</taxon>
        <taxon>Rhodophyta</taxon>
        <taxon>Florideophyceae</taxon>
        <taxon>Rhodymeniophycidae</taxon>
        <taxon>Gracilariales</taxon>
        <taxon>Gracilariaceae</taxon>
        <taxon>Gracilariopsis</taxon>
    </lineage>
</organism>
<sequence length="210" mass="22933">MGDPRWSAITRLVLGSKSWSRRTLLKELGLPTLEIEIPDIDERSIRDEDPRILVQQIALAKARALLPRISPTASGKTILITGDSVVTHKGQILEKPAHEQEARQFLASYATGPATTVASIAVIDVVKRLVWIGVDEAEVYFRKMPENVIDELITDGGALESAGGLRIEHPAVQKYIDCIIGHRSAVMGFSKPLAERLLQEALSAKGGQPI</sequence>